<evidence type="ECO:0000256" key="3">
    <source>
        <dbReference type="ARBA" id="ARBA00022692"/>
    </source>
</evidence>
<dbReference type="GO" id="GO:0042246">
    <property type="term" value="P:tissue regeneration"/>
    <property type="evidence" value="ECO:0007669"/>
    <property type="project" value="InterPro"/>
</dbReference>
<evidence type="ECO:0008006" key="11">
    <source>
        <dbReference type="Google" id="ProtNLM"/>
    </source>
</evidence>
<dbReference type="GO" id="GO:0016020">
    <property type="term" value="C:membrane"/>
    <property type="evidence" value="ECO:0007669"/>
    <property type="project" value="UniProtKB-SubCell"/>
</dbReference>
<dbReference type="PANTHER" id="PTHR12316:SF17">
    <property type="entry name" value="NINJURIN C, ISOFORM D"/>
    <property type="match status" value="1"/>
</dbReference>
<feature type="compositionally biased region" description="Low complexity" evidence="7">
    <location>
        <begin position="93"/>
        <end position="107"/>
    </location>
</feature>
<evidence type="ECO:0000256" key="8">
    <source>
        <dbReference type="SAM" id="Phobius"/>
    </source>
</evidence>
<dbReference type="OrthoDB" id="10037074at2759"/>
<keyword evidence="3 8" id="KW-0812">Transmembrane</keyword>
<evidence type="ECO:0000256" key="6">
    <source>
        <dbReference type="ARBA" id="ARBA00023136"/>
    </source>
</evidence>
<evidence type="ECO:0000256" key="4">
    <source>
        <dbReference type="ARBA" id="ARBA00022889"/>
    </source>
</evidence>
<evidence type="ECO:0000313" key="10">
    <source>
        <dbReference type="Proteomes" id="UP000507470"/>
    </source>
</evidence>
<evidence type="ECO:0000256" key="2">
    <source>
        <dbReference type="ARBA" id="ARBA00008141"/>
    </source>
</evidence>
<keyword evidence="5 8" id="KW-1133">Transmembrane helix</keyword>
<dbReference type="InterPro" id="IPR007007">
    <property type="entry name" value="Ninjurin"/>
</dbReference>
<dbReference type="Proteomes" id="UP000507470">
    <property type="component" value="Unassembled WGS sequence"/>
</dbReference>
<feature type="transmembrane region" description="Helical" evidence="8">
    <location>
        <begin position="48"/>
        <end position="70"/>
    </location>
</feature>
<dbReference type="Pfam" id="PF04923">
    <property type="entry name" value="Ninjurin"/>
    <property type="match status" value="1"/>
</dbReference>
<feature type="region of interest" description="Disordered" evidence="7">
    <location>
        <begin position="85"/>
        <end position="120"/>
    </location>
</feature>
<reference evidence="9 10" key="1">
    <citation type="submission" date="2020-06" db="EMBL/GenBank/DDBJ databases">
        <authorList>
            <person name="Li R."/>
            <person name="Bekaert M."/>
        </authorList>
    </citation>
    <scope>NUCLEOTIDE SEQUENCE [LARGE SCALE GENOMIC DNA]</scope>
    <source>
        <strain evidence="10">wild</strain>
    </source>
</reference>
<comment type="subcellular location">
    <subcellularLocation>
        <location evidence="1">Membrane</location>
        <topology evidence="1">Multi-pass membrane protein</topology>
    </subcellularLocation>
</comment>
<feature type="transmembrane region" description="Helical" evidence="8">
    <location>
        <begin position="138"/>
        <end position="156"/>
    </location>
</feature>
<keyword evidence="10" id="KW-1185">Reference proteome</keyword>
<name>A0A6J8B4T9_MYTCO</name>
<evidence type="ECO:0000256" key="1">
    <source>
        <dbReference type="ARBA" id="ARBA00004141"/>
    </source>
</evidence>
<evidence type="ECO:0000313" key="9">
    <source>
        <dbReference type="EMBL" id="CAC5378922.1"/>
    </source>
</evidence>
<dbReference type="EMBL" id="CACVKT020002617">
    <property type="protein sequence ID" value="CAC5378922.1"/>
    <property type="molecule type" value="Genomic_DNA"/>
</dbReference>
<comment type="similarity">
    <text evidence="2">Belongs to the ninjurin family.</text>
</comment>
<proteinExistence type="inferred from homology"/>
<dbReference type="AlphaFoldDB" id="A0A6J8B4T9"/>
<protein>
    <recommendedName>
        <fullName evidence="11">Ninjurin-1</fullName>
    </recommendedName>
</protein>
<organism evidence="9 10">
    <name type="scientific">Mytilus coruscus</name>
    <name type="common">Sea mussel</name>
    <dbReference type="NCBI Taxonomy" id="42192"/>
    <lineage>
        <taxon>Eukaryota</taxon>
        <taxon>Metazoa</taxon>
        <taxon>Spiralia</taxon>
        <taxon>Lophotrochozoa</taxon>
        <taxon>Mollusca</taxon>
        <taxon>Bivalvia</taxon>
        <taxon>Autobranchia</taxon>
        <taxon>Pteriomorphia</taxon>
        <taxon>Mytilida</taxon>
        <taxon>Mytiloidea</taxon>
        <taxon>Mytilidae</taxon>
        <taxon>Mytilinae</taxon>
        <taxon>Mytilus</taxon>
    </lineage>
</organism>
<dbReference type="PANTHER" id="PTHR12316">
    <property type="entry name" value="NINJURIN-RELATED"/>
    <property type="match status" value="1"/>
</dbReference>
<dbReference type="GO" id="GO:0007155">
    <property type="term" value="P:cell adhesion"/>
    <property type="evidence" value="ECO:0007669"/>
    <property type="project" value="UniProtKB-KW"/>
</dbReference>
<accession>A0A6J8B4T9</accession>
<gene>
    <name evidence="9" type="ORF">MCOR_15051</name>
</gene>
<sequence>MTLGVQYTTRKSIAKGMLDMALLLSNVSKMKKMLSLDCIDSVKCVTGVVFLSISVCLQVAVGVMLIVLAIREQYAVKEQERKLRENSKKLLRSGSKSEPSEPNSSDSNSHRDHPKMKRQLSLAAESTTLSNEKLTMRLNTAVLILVFIIVVLNVIIDGMDLSDPPPGVESPVKSA</sequence>
<evidence type="ECO:0000256" key="7">
    <source>
        <dbReference type="SAM" id="MobiDB-lite"/>
    </source>
</evidence>
<keyword evidence="4" id="KW-0130">Cell adhesion</keyword>
<keyword evidence="6 8" id="KW-0472">Membrane</keyword>
<evidence type="ECO:0000256" key="5">
    <source>
        <dbReference type="ARBA" id="ARBA00022989"/>
    </source>
</evidence>